<accession>A0ABW3HGZ2</accession>
<reference evidence="6" key="1">
    <citation type="journal article" date="2019" name="Int. J. Syst. Evol. Microbiol.">
        <title>The Global Catalogue of Microorganisms (GCM) 10K type strain sequencing project: providing services to taxonomists for standard genome sequencing and annotation.</title>
        <authorList>
            <consortium name="The Broad Institute Genomics Platform"/>
            <consortium name="The Broad Institute Genome Sequencing Center for Infectious Disease"/>
            <person name="Wu L."/>
            <person name="Ma J."/>
        </authorList>
    </citation>
    <scope>NUCLEOTIDE SEQUENCE [LARGE SCALE GENOMIC DNA]</scope>
    <source>
        <strain evidence="6">CCUG 63419</strain>
    </source>
</reference>
<evidence type="ECO:0000313" key="6">
    <source>
        <dbReference type="Proteomes" id="UP001597044"/>
    </source>
</evidence>
<dbReference type="Pfam" id="PF00440">
    <property type="entry name" value="TetR_N"/>
    <property type="match status" value="1"/>
</dbReference>
<feature type="domain" description="HTH tetR-type" evidence="4">
    <location>
        <begin position="27"/>
        <end position="87"/>
    </location>
</feature>
<evidence type="ECO:0000256" key="3">
    <source>
        <dbReference type="SAM" id="MobiDB-lite"/>
    </source>
</evidence>
<evidence type="ECO:0000313" key="5">
    <source>
        <dbReference type="EMBL" id="MFD0949041.1"/>
    </source>
</evidence>
<dbReference type="SUPFAM" id="SSF46689">
    <property type="entry name" value="Homeodomain-like"/>
    <property type="match status" value="1"/>
</dbReference>
<dbReference type="InterPro" id="IPR009057">
    <property type="entry name" value="Homeodomain-like_sf"/>
</dbReference>
<dbReference type="Proteomes" id="UP001597044">
    <property type="component" value="Unassembled WGS sequence"/>
</dbReference>
<keyword evidence="1 2" id="KW-0238">DNA-binding</keyword>
<dbReference type="EMBL" id="JBHTIT010000001">
    <property type="protein sequence ID" value="MFD0949041.1"/>
    <property type="molecule type" value="Genomic_DNA"/>
</dbReference>
<sequence length="217" mass="24567">MQESSTQHPRHKTKRSYAGMPPEERIARRRQQFMDAGRQLFGTMGYRKVTVRLLCAEAGLTDRYFYESFPSTEALLVAVYQEMIDHLEHTILVALATTSGETMEQRIKIGLDAFYQVAEDPLLSRVIWIEILGISPGIDAIYNQTLRRFSNLLFTLSQVMIPTLPVSEAVVRTAFMGLIGAVSETAKDWLHSDYSQSRETLVEGNMLLFSGLVAMVR</sequence>
<dbReference type="RefSeq" id="WP_379068223.1">
    <property type="nucleotide sequence ID" value="NZ_JBHTIT010000001.1"/>
</dbReference>
<feature type="DNA-binding region" description="H-T-H motif" evidence="2">
    <location>
        <begin position="50"/>
        <end position="69"/>
    </location>
</feature>
<dbReference type="InterPro" id="IPR050624">
    <property type="entry name" value="HTH-type_Tx_Regulator"/>
</dbReference>
<evidence type="ECO:0000256" key="1">
    <source>
        <dbReference type="ARBA" id="ARBA00023125"/>
    </source>
</evidence>
<comment type="caution">
    <text evidence="5">The sequence shown here is derived from an EMBL/GenBank/DDBJ whole genome shotgun (WGS) entry which is preliminary data.</text>
</comment>
<dbReference type="InterPro" id="IPR001647">
    <property type="entry name" value="HTH_TetR"/>
</dbReference>
<evidence type="ECO:0000259" key="4">
    <source>
        <dbReference type="PROSITE" id="PS50977"/>
    </source>
</evidence>
<keyword evidence="6" id="KW-1185">Reference proteome</keyword>
<evidence type="ECO:0000256" key="2">
    <source>
        <dbReference type="PROSITE-ProRule" id="PRU00335"/>
    </source>
</evidence>
<organism evidence="5 6">
    <name type="scientific">Paraperlucidibaca wandonensis</name>
    <dbReference type="NCBI Taxonomy" id="1268273"/>
    <lineage>
        <taxon>Bacteria</taxon>
        <taxon>Pseudomonadati</taxon>
        <taxon>Pseudomonadota</taxon>
        <taxon>Gammaproteobacteria</taxon>
        <taxon>Moraxellales</taxon>
        <taxon>Moraxellaceae</taxon>
        <taxon>Paraperlucidibaca</taxon>
    </lineage>
</organism>
<dbReference type="PANTHER" id="PTHR43479:SF11">
    <property type="entry name" value="ACREF_ENVCD OPERON REPRESSOR-RELATED"/>
    <property type="match status" value="1"/>
</dbReference>
<proteinExistence type="predicted"/>
<dbReference type="PANTHER" id="PTHR43479">
    <property type="entry name" value="ACREF/ENVCD OPERON REPRESSOR-RELATED"/>
    <property type="match status" value="1"/>
</dbReference>
<gene>
    <name evidence="5" type="ORF">ACFQ0F_01295</name>
</gene>
<dbReference type="Gene3D" id="1.10.357.10">
    <property type="entry name" value="Tetracycline Repressor, domain 2"/>
    <property type="match status" value="1"/>
</dbReference>
<dbReference type="PROSITE" id="PS50977">
    <property type="entry name" value="HTH_TETR_2"/>
    <property type="match status" value="1"/>
</dbReference>
<feature type="region of interest" description="Disordered" evidence="3">
    <location>
        <begin position="1"/>
        <end position="21"/>
    </location>
</feature>
<protein>
    <submittedName>
        <fullName evidence="5">TetR/AcrR family transcriptional regulator</fullName>
    </submittedName>
</protein>
<name>A0ABW3HGZ2_9GAMM</name>